<dbReference type="EMBL" id="CM020618">
    <property type="protein sequence ID" value="KAK1858662.1"/>
    <property type="molecule type" value="Genomic_DNA"/>
</dbReference>
<proteinExistence type="predicted"/>
<reference evidence="1" key="1">
    <citation type="submission" date="2019-11" db="EMBL/GenBank/DDBJ databases">
        <title>Nori genome reveals adaptations in red seaweeds to the harsh intertidal environment.</title>
        <authorList>
            <person name="Wang D."/>
            <person name="Mao Y."/>
        </authorList>
    </citation>
    <scope>NUCLEOTIDE SEQUENCE</scope>
    <source>
        <tissue evidence="1">Gametophyte</tissue>
    </source>
</reference>
<organism evidence="1 2">
    <name type="scientific">Pyropia yezoensis</name>
    <name type="common">Susabi-nori</name>
    <name type="synonym">Porphyra yezoensis</name>
    <dbReference type="NCBI Taxonomy" id="2788"/>
    <lineage>
        <taxon>Eukaryota</taxon>
        <taxon>Rhodophyta</taxon>
        <taxon>Bangiophyceae</taxon>
        <taxon>Bangiales</taxon>
        <taxon>Bangiaceae</taxon>
        <taxon>Pyropia</taxon>
    </lineage>
</organism>
<name>A0ACC3BL77_PYRYE</name>
<sequence length="404" mass="42504">MGSGGGCRPAGRGRLRLADFERRDAQSLQEQAPLEAPAAASSGGARMFEETAAPARRGAAPGADHGDAAVAASAPSPALSGVGAAAAVPPAERELTAERRRRKRRRTEGTPVKVPVGAPVEHEAEQESDDAPVVVQQPPATSSTASWAEVGGRDEAVRGLREAVVLPQVYPQLLAGLSVPTPRGLLLRGPPSTGKTLCARVLADTEYPTAQGTRRLTFFFRSGSEVLSKWLGKGERQLRKMFEQAQQEAPSIIFFDDVDGLAPARASGADHNHVSLVTVLLGLMDGLASRGDVVVVRATNCVDAVDPALRRPGRFDREVRFVAPDLAGRRQLLRIFTRGWNPPARLEVVDDVAARSAGNVVADLRGVCSEAVVLACPRVNPALLSADGSSAPRAVRAADVTADD</sequence>
<evidence type="ECO:0000313" key="2">
    <source>
        <dbReference type="Proteomes" id="UP000798662"/>
    </source>
</evidence>
<dbReference type="Proteomes" id="UP000798662">
    <property type="component" value="Chromosome 1"/>
</dbReference>
<gene>
    <name evidence="1" type="ORF">I4F81_001263</name>
</gene>
<accession>A0ACC3BL77</accession>
<evidence type="ECO:0000313" key="1">
    <source>
        <dbReference type="EMBL" id="KAK1858662.1"/>
    </source>
</evidence>
<keyword evidence="2" id="KW-1185">Reference proteome</keyword>
<comment type="caution">
    <text evidence="1">The sequence shown here is derived from an EMBL/GenBank/DDBJ whole genome shotgun (WGS) entry which is preliminary data.</text>
</comment>
<protein>
    <submittedName>
        <fullName evidence="1">Uncharacterized protein</fullName>
    </submittedName>
</protein>